<dbReference type="VEuPathDB" id="FungiDB:H310_05465"/>
<protein>
    <recommendedName>
        <fullName evidence="1">SCP domain-containing protein</fullName>
    </recommendedName>
</protein>
<dbReference type="InterPro" id="IPR035940">
    <property type="entry name" value="CAP_sf"/>
</dbReference>
<dbReference type="PANTHER" id="PTHR31157">
    <property type="entry name" value="SCP DOMAIN-CONTAINING PROTEIN"/>
    <property type="match status" value="1"/>
</dbReference>
<feature type="domain" description="SCP" evidence="1">
    <location>
        <begin position="132"/>
        <end position="245"/>
    </location>
</feature>
<dbReference type="Gene3D" id="3.40.33.10">
    <property type="entry name" value="CAP"/>
    <property type="match status" value="1"/>
</dbReference>
<dbReference type="EMBL" id="KI913960">
    <property type="protein sequence ID" value="ETW03034.1"/>
    <property type="molecule type" value="Genomic_DNA"/>
</dbReference>
<accession>A0A024U9T1</accession>
<reference evidence="2" key="1">
    <citation type="submission" date="2013-12" db="EMBL/GenBank/DDBJ databases">
        <title>The Genome Sequence of Aphanomyces invadans NJM9701.</title>
        <authorList>
            <consortium name="The Broad Institute Genomics Platform"/>
            <person name="Russ C."/>
            <person name="Tyler B."/>
            <person name="van West P."/>
            <person name="Dieguez-Uribeondo J."/>
            <person name="Young S.K."/>
            <person name="Zeng Q."/>
            <person name="Gargeya S."/>
            <person name="Fitzgerald M."/>
            <person name="Abouelleil A."/>
            <person name="Alvarado L."/>
            <person name="Chapman S.B."/>
            <person name="Gainer-Dewar J."/>
            <person name="Goldberg J."/>
            <person name="Griggs A."/>
            <person name="Gujja S."/>
            <person name="Hansen M."/>
            <person name="Howarth C."/>
            <person name="Imamovic A."/>
            <person name="Ireland A."/>
            <person name="Larimer J."/>
            <person name="McCowan C."/>
            <person name="Murphy C."/>
            <person name="Pearson M."/>
            <person name="Poon T.W."/>
            <person name="Priest M."/>
            <person name="Roberts A."/>
            <person name="Saif S."/>
            <person name="Shea T."/>
            <person name="Sykes S."/>
            <person name="Wortman J."/>
            <person name="Nusbaum C."/>
            <person name="Birren B."/>
        </authorList>
    </citation>
    <scope>NUCLEOTIDE SEQUENCE [LARGE SCALE GENOMIC DNA]</scope>
    <source>
        <strain evidence="2">NJM9701</strain>
    </source>
</reference>
<dbReference type="PANTHER" id="PTHR31157:SF1">
    <property type="entry name" value="SCP DOMAIN-CONTAINING PROTEIN"/>
    <property type="match status" value="1"/>
</dbReference>
<dbReference type="GeneID" id="20082515"/>
<sequence>MGSAVSSDVIGTMDDASLTSILKEAIKKDPARIDRLFAAARQAIRDEQGAAKDTVPPGDVPGNKQLSEEDFAAAVAAELNAVRTNPQSYIPHLEAMLTQFAGNVLTIPSEGIRLQTEEGPTAVQDCLVFLKSHAPVDYLVLEPNMSKAAVDHALDLGNNGAVSHTGSDGSTMVARLEKYGDWKGSIGELLAFGLSHPRNVVLQLLVDDGVPTRGDRLSVMDNKFKSVGVGFHSHKFQKHVCVLDFAGGFGPLVEKLTAPKLVNARGEITPDVELVLQSIPFDELKIEVREVLTNAPSKSVSLNYKPGSIEVTVTNPDGSSQIKSGTWGVADPAAQAAAK</sequence>
<dbReference type="RefSeq" id="XP_008868418.1">
    <property type="nucleotide sequence ID" value="XM_008870196.1"/>
</dbReference>
<dbReference type="Pfam" id="PF00188">
    <property type="entry name" value="CAP"/>
    <property type="match status" value="1"/>
</dbReference>
<proteinExistence type="predicted"/>
<dbReference type="AlphaFoldDB" id="A0A024U9T1"/>
<dbReference type="InterPro" id="IPR014044">
    <property type="entry name" value="CAP_dom"/>
</dbReference>
<dbReference type="OrthoDB" id="568194at2759"/>
<gene>
    <name evidence="2" type="ORF">H310_05465</name>
</gene>
<dbReference type="CDD" id="cd05379">
    <property type="entry name" value="CAP_bacterial"/>
    <property type="match status" value="1"/>
</dbReference>
<name>A0A024U9T1_9STRA</name>
<evidence type="ECO:0000259" key="1">
    <source>
        <dbReference type="Pfam" id="PF00188"/>
    </source>
</evidence>
<organism evidence="2">
    <name type="scientific">Aphanomyces invadans</name>
    <dbReference type="NCBI Taxonomy" id="157072"/>
    <lineage>
        <taxon>Eukaryota</taxon>
        <taxon>Sar</taxon>
        <taxon>Stramenopiles</taxon>
        <taxon>Oomycota</taxon>
        <taxon>Saprolegniomycetes</taxon>
        <taxon>Saprolegniales</taxon>
        <taxon>Verrucalvaceae</taxon>
        <taxon>Aphanomyces</taxon>
    </lineage>
</organism>
<evidence type="ECO:0000313" key="2">
    <source>
        <dbReference type="EMBL" id="ETW03034.1"/>
    </source>
</evidence>